<dbReference type="EC" id="3.5.1.28" evidence="5"/>
<evidence type="ECO:0000256" key="12">
    <source>
        <dbReference type="ARBA" id="ARBA00042615"/>
    </source>
</evidence>
<keyword evidence="7" id="KW-0479">Metal-binding</keyword>
<evidence type="ECO:0000256" key="6">
    <source>
        <dbReference type="ARBA" id="ARBA00022490"/>
    </source>
</evidence>
<dbReference type="Proteomes" id="UP001367030">
    <property type="component" value="Unassembled WGS sequence"/>
</dbReference>
<evidence type="ECO:0000256" key="8">
    <source>
        <dbReference type="ARBA" id="ARBA00022801"/>
    </source>
</evidence>
<dbReference type="Pfam" id="PF01510">
    <property type="entry name" value="Amidase_2"/>
    <property type="match status" value="1"/>
</dbReference>
<dbReference type="EMBL" id="JBBKZS010000003">
    <property type="protein sequence ID" value="MEJ8854605.1"/>
    <property type="molecule type" value="Genomic_DNA"/>
</dbReference>
<accession>A0ABU8X450</accession>
<reference evidence="14 15" key="1">
    <citation type="submission" date="2024-03" db="EMBL/GenBank/DDBJ databases">
        <title>Novel species of the genus Variovorax.</title>
        <authorList>
            <person name="Liu Q."/>
            <person name="Xin Y.-H."/>
        </authorList>
    </citation>
    <scope>NUCLEOTIDE SEQUENCE [LARGE SCALE GENOMIC DNA]</scope>
    <source>
        <strain evidence="14 15">KACC 18901</strain>
    </source>
</reference>
<dbReference type="GO" id="GO:0008745">
    <property type="term" value="F:N-acetylmuramoyl-L-alanine amidase activity"/>
    <property type="evidence" value="ECO:0007669"/>
    <property type="project" value="UniProtKB-EC"/>
</dbReference>
<evidence type="ECO:0000256" key="3">
    <source>
        <dbReference type="ARBA" id="ARBA00004496"/>
    </source>
</evidence>
<dbReference type="SMART" id="SM00644">
    <property type="entry name" value="Ami_2"/>
    <property type="match status" value="1"/>
</dbReference>
<evidence type="ECO:0000256" key="4">
    <source>
        <dbReference type="ARBA" id="ARBA00007553"/>
    </source>
</evidence>
<protein>
    <recommendedName>
        <fullName evidence="11">1,6-anhydro-N-acetylmuramyl-L-alanine amidase AmpD</fullName>
        <ecNumber evidence="5">3.5.1.28</ecNumber>
    </recommendedName>
    <alternativeName>
        <fullName evidence="12">N-acetylmuramoyl-L-alanine amidase</fullName>
    </alternativeName>
</protein>
<comment type="subcellular location">
    <subcellularLocation>
        <location evidence="3">Cytoplasm</location>
    </subcellularLocation>
</comment>
<gene>
    <name evidence="14" type="primary">ampD</name>
    <name evidence="14" type="ORF">WKW79_08495</name>
</gene>
<dbReference type="RefSeq" id="WP_340334704.1">
    <property type="nucleotide sequence ID" value="NZ_JBBKZS010000003.1"/>
</dbReference>
<dbReference type="PANTHER" id="PTHR30417">
    <property type="entry name" value="N-ACETYLMURAMOYL-L-ALANINE AMIDASE AMID"/>
    <property type="match status" value="1"/>
</dbReference>
<name>A0ABU8X450_9BURK</name>
<evidence type="ECO:0000256" key="1">
    <source>
        <dbReference type="ARBA" id="ARBA00001561"/>
    </source>
</evidence>
<comment type="catalytic activity">
    <reaction evidence="1">
        <text>Hydrolyzes the link between N-acetylmuramoyl residues and L-amino acid residues in certain cell-wall glycopeptides.</text>
        <dbReference type="EC" id="3.5.1.28"/>
    </reaction>
</comment>
<evidence type="ECO:0000256" key="10">
    <source>
        <dbReference type="ARBA" id="ARBA00023316"/>
    </source>
</evidence>
<evidence type="ECO:0000256" key="9">
    <source>
        <dbReference type="ARBA" id="ARBA00022833"/>
    </source>
</evidence>
<evidence type="ECO:0000256" key="2">
    <source>
        <dbReference type="ARBA" id="ARBA00001947"/>
    </source>
</evidence>
<keyword evidence="8 14" id="KW-0378">Hydrolase</keyword>
<evidence type="ECO:0000256" key="5">
    <source>
        <dbReference type="ARBA" id="ARBA00011901"/>
    </source>
</evidence>
<dbReference type="Gene3D" id="3.40.80.10">
    <property type="entry name" value="Peptidoglycan recognition protein-like"/>
    <property type="match status" value="1"/>
</dbReference>
<comment type="caution">
    <text evidence="14">The sequence shown here is derived from an EMBL/GenBank/DDBJ whole genome shotgun (WGS) entry which is preliminary data.</text>
</comment>
<keyword evidence="15" id="KW-1185">Reference proteome</keyword>
<evidence type="ECO:0000313" key="15">
    <source>
        <dbReference type="Proteomes" id="UP001367030"/>
    </source>
</evidence>
<dbReference type="InterPro" id="IPR002502">
    <property type="entry name" value="Amidase_domain"/>
</dbReference>
<proteinExistence type="inferred from homology"/>
<comment type="cofactor">
    <cofactor evidence="2">
        <name>Zn(2+)</name>
        <dbReference type="ChEBI" id="CHEBI:29105"/>
    </cofactor>
</comment>
<sequence length="211" mass="23313">MSAARPTEGAGTAARSAEFTLDAPSDASLWQAGWYRFARRLASPNFGPRPAGAQIDLIVLHSISLPPGVYGGHQVQELFTNRLDWDADPYFDRIRGIEVSSHFYVRRDGELWQFVSCDARAWHAGASNWRGRANCNDDSIGIELEGLEGQPFEDAQYETLASLCPVLAQHYPIAFIAGHEHIAPGRKQDPGSGFDWRALQGALAWPDTMFP</sequence>
<keyword evidence="9" id="KW-0862">Zinc</keyword>
<dbReference type="SUPFAM" id="SSF55846">
    <property type="entry name" value="N-acetylmuramoyl-L-alanine amidase-like"/>
    <property type="match status" value="1"/>
</dbReference>
<keyword evidence="10" id="KW-0961">Cell wall biogenesis/degradation</keyword>
<dbReference type="InterPro" id="IPR036505">
    <property type="entry name" value="Amidase/PGRP_sf"/>
</dbReference>
<keyword evidence="6" id="KW-0963">Cytoplasm</keyword>
<evidence type="ECO:0000313" key="14">
    <source>
        <dbReference type="EMBL" id="MEJ8854605.1"/>
    </source>
</evidence>
<organism evidence="14 15">
    <name type="scientific">Variovorax robiniae</name>
    <dbReference type="NCBI Taxonomy" id="1836199"/>
    <lineage>
        <taxon>Bacteria</taxon>
        <taxon>Pseudomonadati</taxon>
        <taxon>Pseudomonadota</taxon>
        <taxon>Betaproteobacteria</taxon>
        <taxon>Burkholderiales</taxon>
        <taxon>Comamonadaceae</taxon>
        <taxon>Variovorax</taxon>
    </lineage>
</organism>
<dbReference type="PANTHER" id="PTHR30417:SF4">
    <property type="entry name" value="1,6-ANHYDRO-N-ACETYLMURAMYL-L-ALANINE AMIDASE AMPD"/>
    <property type="match status" value="1"/>
</dbReference>
<evidence type="ECO:0000256" key="7">
    <source>
        <dbReference type="ARBA" id="ARBA00022723"/>
    </source>
</evidence>
<dbReference type="InterPro" id="IPR051206">
    <property type="entry name" value="NAMLAA_amidase_2"/>
</dbReference>
<dbReference type="NCBIfam" id="NF008758">
    <property type="entry name" value="PRK11789.1"/>
    <property type="match status" value="1"/>
</dbReference>
<comment type="similarity">
    <text evidence="4">Belongs to the N-acetylmuramoyl-L-alanine amidase 2 family.</text>
</comment>
<evidence type="ECO:0000259" key="13">
    <source>
        <dbReference type="SMART" id="SM00644"/>
    </source>
</evidence>
<evidence type="ECO:0000256" key="11">
    <source>
        <dbReference type="ARBA" id="ARBA00039257"/>
    </source>
</evidence>
<dbReference type="CDD" id="cd06583">
    <property type="entry name" value="PGRP"/>
    <property type="match status" value="1"/>
</dbReference>
<feature type="domain" description="N-acetylmuramoyl-L-alanine amidase" evidence="13">
    <location>
        <begin position="43"/>
        <end position="191"/>
    </location>
</feature>